<gene>
    <name evidence="2" type="ORF">C4K68_18280</name>
</gene>
<dbReference type="EMBL" id="PRLP01000065">
    <property type="protein sequence ID" value="PPC75840.1"/>
    <property type="molecule type" value="Genomic_DNA"/>
</dbReference>
<keyword evidence="1" id="KW-1133">Transmembrane helix</keyword>
<evidence type="ECO:0000313" key="2">
    <source>
        <dbReference type="EMBL" id="PPC75840.1"/>
    </source>
</evidence>
<keyword evidence="1" id="KW-0472">Membrane</keyword>
<protein>
    <submittedName>
        <fullName evidence="2">Branched-chain amino acid ABC transporter</fullName>
    </submittedName>
</protein>
<name>A0A2S5KM77_9PROT</name>
<feature type="transmembrane region" description="Helical" evidence="1">
    <location>
        <begin position="6"/>
        <end position="28"/>
    </location>
</feature>
<reference evidence="2 3" key="1">
    <citation type="submission" date="2018-02" db="EMBL/GenBank/DDBJ databases">
        <title>novel marine gammaproteobacteria from coastal saline agro ecosystem.</title>
        <authorList>
            <person name="Krishnan R."/>
            <person name="Ramesh Kumar N."/>
        </authorList>
    </citation>
    <scope>NUCLEOTIDE SEQUENCE [LARGE SCALE GENOMIC DNA]</scope>
    <source>
        <strain evidence="2 3">228</strain>
    </source>
</reference>
<dbReference type="AlphaFoldDB" id="A0A2S5KM77"/>
<sequence length="107" mass="11652">MSEGSLWLLFVAIGLCTFALRLSFIELYGRLRVPPLLSRALVYVPASVLAALVTPAVVMPSAELGGQLDWPKIISAIVAAAVAWKCRNTLYTVIAGMSCLWLLQAWF</sequence>
<feature type="transmembrane region" description="Helical" evidence="1">
    <location>
        <begin position="73"/>
        <end position="103"/>
    </location>
</feature>
<keyword evidence="1" id="KW-0812">Transmembrane</keyword>
<dbReference type="Proteomes" id="UP000238196">
    <property type="component" value="Unassembled WGS sequence"/>
</dbReference>
<accession>A0A2S5KM77</accession>
<feature type="transmembrane region" description="Helical" evidence="1">
    <location>
        <begin position="40"/>
        <end position="61"/>
    </location>
</feature>
<evidence type="ECO:0000256" key="1">
    <source>
        <dbReference type="SAM" id="Phobius"/>
    </source>
</evidence>
<proteinExistence type="predicted"/>
<comment type="caution">
    <text evidence="2">The sequence shown here is derived from an EMBL/GenBank/DDBJ whole genome shotgun (WGS) entry which is preliminary data.</text>
</comment>
<dbReference type="OrthoDB" id="6119856at2"/>
<dbReference type="Pfam" id="PF05437">
    <property type="entry name" value="AzlD"/>
    <property type="match status" value="1"/>
</dbReference>
<evidence type="ECO:0000313" key="3">
    <source>
        <dbReference type="Proteomes" id="UP000238196"/>
    </source>
</evidence>
<organism evidence="2 3">
    <name type="scientific">Proteobacteria bacterium 228</name>
    <dbReference type="NCBI Taxonomy" id="2083153"/>
    <lineage>
        <taxon>Bacteria</taxon>
        <taxon>Pseudomonadati</taxon>
        <taxon>Pseudomonadota</taxon>
    </lineage>
</organism>
<dbReference type="InterPro" id="IPR008407">
    <property type="entry name" value="Brnchd-chn_aa_trnsp_AzlD"/>
</dbReference>